<sequence length="652" mass="70301">MCHFFNSTFIILLGGALSLVLARHKPLSKGIAVLLLSTGSLLGLIDSVGKLLNPIEASAAFTYLNLFSFSFHINDLSAFFLIAVFAVSLMASIYSFHYMESDESGIKTGVNYFFFSLLITAMALVVTAADILTFMMSWEIMSLSSFFLVIYGHESAENRKAGYLYFVFTHVGAMFILAAFGLIYAYTGSFDFTLMTGVPESVKILIFVLCFIGFGSKAGVFPFHVWLPHAHPAAPSHISAVMSGVMIKTGIYGILKIYTILDFHTPVFGYITLIAGMVSGILGVVYALGQHDIKRLLAYHSVENIGIILIGSGVGMIGTATGNPLVAVLGFAGGILHVLNHAIFKSLLFMGAGMVLHQTGTRSIDALGGLLKGMKITGTTFIIASLAICGLPPFNGFVSELFIYMGSFKSIPSGSMGFAMSISAIISLAVIGGLALACFTKVVGVVFQGEPRTPEAENAKEQGVTMMFPMGVLAAACVVIGVYPKVFITMALKAVQTLGLDYGQVPVAPIGQISCSITSAALLFLILILMIWAVRSMAYKHKTVTTSGTWGCGFTQPTVKMQYTGSSYAGSILEFFSAAAPLTEDHPPIKGRFPSKTHYHSHISDIAELHMINGVVRPVFYLFDKLRWMQHGDIHLYIGYILLAIILLLFFI</sequence>
<keyword evidence="6 8" id="KW-0472">Membrane</keyword>
<evidence type="ECO:0000256" key="6">
    <source>
        <dbReference type="ARBA" id="ARBA00023136"/>
    </source>
</evidence>
<feature type="domain" description="NADH:quinone oxidoreductase/Mrp antiporter transmembrane" evidence="9">
    <location>
        <begin position="128"/>
        <end position="412"/>
    </location>
</feature>
<gene>
    <name evidence="11" type="ORF">CSA25_04000</name>
</gene>
<protein>
    <submittedName>
        <fullName evidence="11">Hydrogenase</fullName>
    </submittedName>
</protein>
<keyword evidence="5" id="KW-0560">Oxidoreductase</keyword>
<feature type="transmembrane region" description="Helical" evidence="8">
    <location>
        <begin position="326"/>
        <end position="356"/>
    </location>
</feature>
<dbReference type="Pfam" id="PF00662">
    <property type="entry name" value="Proton_antipo_N"/>
    <property type="match status" value="1"/>
</dbReference>
<dbReference type="PANTHER" id="PTHR42682">
    <property type="entry name" value="HYDROGENASE-4 COMPONENT F"/>
    <property type="match status" value="1"/>
</dbReference>
<feature type="transmembrane region" description="Helical" evidence="8">
    <location>
        <begin position="634"/>
        <end position="651"/>
    </location>
</feature>
<evidence type="ECO:0000256" key="2">
    <source>
        <dbReference type="ARBA" id="ARBA00022475"/>
    </source>
</evidence>
<comment type="subcellular location">
    <subcellularLocation>
        <location evidence="1">Cell membrane</location>
        <topology evidence="1">Multi-pass membrane protein</topology>
    </subcellularLocation>
    <subcellularLocation>
        <location evidence="7">Membrane</location>
        <topology evidence="7">Multi-pass membrane protein</topology>
    </subcellularLocation>
</comment>
<evidence type="ECO:0000313" key="12">
    <source>
        <dbReference type="Proteomes" id="UP000231203"/>
    </source>
</evidence>
<evidence type="ECO:0000256" key="4">
    <source>
        <dbReference type="ARBA" id="ARBA00022989"/>
    </source>
</evidence>
<dbReference type="PRINTS" id="PR01437">
    <property type="entry name" value="NUOXDRDTASE4"/>
</dbReference>
<keyword evidence="3 7" id="KW-0812">Transmembrane</keyword>
<feature type="transmembrane region" description="Helical" evidence="8">
    <location>
        <begin position="301"/>
        <end position="320"/>
    </location>
</feature>
<dbReference type="PANTHER" id="PTHR42682:SF3">
    <property type="entry name" value="FORMATE HYDROGENLYASE SUBUNIT 3-RELATED"/>
    <property type="match status" value="1"/>
</dbReference>
<evidence type="ECO:0000256" key="3">
    <source>
        <dbReference type="ARBA" id="ARBA00022692"/>
    </source>
</evidence>
<proteinExistence type="predicted"/>
<evidence type="ECO:0000256" key="5">
    <source>
        <dbReference type="ARBA" id="ARBA00023002"/>
    </source>
</evidence>
<feature type="domain" description="NADH-Ubiquinone oxidoreductase (complex I) chain 5 N-terminal" evidence="10">
    <location>
        <begin position="67"/>
        <end position="104"/>
    </location>
</feature>
<evidence type="ECO:0000259" key="10">
    <source>
        <dbReference type="Pfam" id="PF00662"/>
    </source>
</evidence>
<dbReference type="GO" id="GO:0008137">
    <property type="term" value="F:NADH dehydrogenase (ubiquinone) activity"/>
    <property type="evidence" value="ECO:0007669"/>
    <property type="project" value="InterPro"/>
</dbReference>
<feature type="transmembrane region" description="Helical" evidence="8">
    <location>
        <begin position="267"/>
        <end position="289"/>
    </location>
</feature>
<feature type="transmembrane region" description="Helical" evidence="8">
    <location>
        <begin position="418"/>
        <end position="447"/>
    </location>
</feature>
<feature type="transmembrane region" description="Helical" evidence="8">
    <location>
        <begin position="109"/>
        <end position="129"/>
    </location>
</feature>
<feature type="transmembrane region" description="Helical" evidence="8">
    <location>
        <begin position="135"/>
        <end position="151"/>
    </location>
</feature>
<name>A0A2G6MRP6_9BACT</name>
<comment type="caution">
    <text evidence="11">The sequence shown here is derived from an EMBL/GenBank/DDBJ whole genome shotgun (WGS) entry which is preliminary data.</text>
</comment>
<keyword evidence="4 8" id="KW-1133">Transmembrane helix</keyword>
<reference evidence="11 12" key="1">
    <citation type="submission" date="2017-10" db="EMBL/GenBank/DDBJ databases">
        <title>Novel microbial diversity and functional potential in the marine mammal oral microbiome.</title>
        <authorList>
            <person name="Dudek N.K."/>
            <person name="Sun C.L."/>
            <person name="Burstein D."/>
            <person name="Kantor R.S."/>
            <person name="Aliaga Goltsman D.S."/>
            <person name="Bik E.M."/>
            <person name="Thomas B.C."/>
            <person name="Banfield J.F."/>
            <person name="Relman D.A."/>
        </authorList>
    </citation>
    <scope>NUCLEOTIDE SEQUENCE [LARGE SCALE GENOMIC DNA]</scope>
    <source>
        <strain evidence="11">DOLJORAL78_47_202</strain>
    </source>
</reference>
<dbReference type="InterPro" id="IPR052175">
    <property type="entry name" value="ComplexI-like_HydComp"/>
</dbReference>
<dbReference type="Pfam" id="PF00361">
    <property type="entry name" value="Proton_antipo_M"/>
    <property type="match status" value="1"/>
</dbReference>
<evidence type="ECO:0000256" key="7">
    <source>
        <dbReference type="RuleBase" id="RU000320"/>
    </source>
</evidence>
<dbReference type="InterPro" id="IPR001750">
    <property type="entry name" value="ND/Mrp_TM"/>
</dbReference>
<feature type="transmembrane region" description="Helical" evidence="8">
    <location>
        <begin position="239"/>
        <end position="261"/>
    </location>
</feature>
<dbReference type="Proteomes" id="UP000231203">
    <property type="component" value="Unassembled WGS sequence"/>
</dbReference>
<feature type="transmembrane region" description="Helical" evidence="8">
    <location>
        <begin position="468"/>
        <end position="490"/>
    </location>
</feature>
<keyword evidence="2" id="KW-1003">Cell membrane</keyword>
<accession>A0A2G6MRP6</accession>
<dbReference type="InterPro" id="IPR001516">
    <property type="entry name" value="Proton_antipo_N"/>
</dbReference>
<feature type="transmembrane region" description="Helical" evidence="8">
    <location>
        <begin position="76"/>
        <end position="97"/>
    </location>
</feature>
<dbReference type="GO" id="GO:0005886">
    <property type="term" value="C:plasma membrane"/>
    <property type="evidence" value="ECO:0007669"/>
    <property type="project" value="UniProtKB-SubCell"/>
</dbReference>
<dbReference type="InterPro" id="IPR003918">
    <property type="entry name" value="NADH_UbQ_OxRdtase"/>
</dbReference>
<organism evidence="11 12">
    <name type="scientific">Desulfobacter postgatei</name>
    <dbReference type="NCBI Taxonomy" id="2293"/>
    <lineage>
        <taxon>Bacteria</taxon>
        <taxon>Pseudomonadati</taxon>
        <taxon>Thermodesulfobacteriota</taxon>
        <taxon>Desulfobacteria</taxon>
        <taxon>Desulfobacterales</taxon>
        <taxon>Desulfobacteraceae</taxon>
        <taxon>Desulfobacter</taxon>
    </lineage>
</organism>
<evidence type="ECO:0000256" key="1">
    <source>
        <dbReference type="ARBA" id="ARBA00004651"/>
    </source>
</evidence>
<feature type="transmembrane region" description="Helical" evidence="8">
    <location>
        <begin position="510"/>
        <end position="534"/>
    </location>
</feature>
<feature type="transmembrane region" description="Helical" evidence="8">
    <location>
        <begin position="376"/>
        <end position="398"/>
    </location>
</feature>
<feature type="transmembrane region" description="Helical" evidence="8">
    <location>
        <begin position="163"/>
        <end position="184"/>
    </location>
</feature>
<dbReference type="AlphaFoldDB" id="A0A2G6MRP6"/>
<dbReference type="GO" id="GO:0016491">
    <property type="term" value="F:oxidoreductase activity"/>
    <property type="evidence" value="ECO:0007669"/>
    <property type="project" value="UniProtKB-KW"/>
</dbReference>
<evidence type="ECO:0000259" key="9">
    <source>
        <dbReference type="Pfam" id="PF00361"/>
    </source>
</evidence>
<dbReference type="EMBL" id="PDTI01000034">
    <property type="protein sequence ID" value="PIE62681.1"/>
    <property type="molecule type" value="Genomic_DNA"/>
</dbReference>
<evidence type="ECO:0000256" key="8">
    <source>
        <dbReference type="SAM" id="Phobius"/>
    </source>
</evidence>
<evidence type="ECO:0000313" key="11">
    <source>
        <dbReference type="EMBL" id="PIE62681.1"/>
    </source>
</evidence>
<dbReference type="GO" id="GO:0042773">
    <property type="term" value="P:ATP synthesis coupled electron transport"/>
    <property type="evidence" value="ECO:0007669"/>
    <property type="project" value="InterPro"/>
</dbReference>
<feature type="transmembrane region" description="Helical" evidence="8">
    <location>
        <begin position="204"/>
        <end position="227"/>
    </location>
</feature>